<gene>
    <name evidence="5" type="ORF">ACFOVU_10415</name>
</gene>
<evidence type="ECO:0000313" key="6">
    <source>
        <dbReference type="Proteomes" id="UP001595847"/>
    </source>
</evidence>
<accession>A0ABV8FNX6</accession>
<dbReference type="RefSeq" id="WP_378532278.1">
    <property type="nucleotide sequence ID" value="NZ_JBHSBH010000007.1"/>
</dbReference>
<name>A0ABV8FNX6_9ACTN</name>
<dbReference type="PANTHER" id="PTHR44688">
    <property type="entry name" value="DNA-BINDING TRANSCRIPTIONAL ACTIVATOR DEVR_DOSR"/>
    <property type="match status" value="1"/>
</dbReference>
<comment type="caution">
    <text evidence="5">The sequence shown here is derived from an EMBL/GenBank/DDBJ whole genome shotgun (WGS) entry which is preliminary data.</text>
</comment>
<keyword evidence="2" id="KW-0238">DNA-binding</keyword>
<dbReference type="PROSITE" id="PS50043">
    <property type="entry name" value="HTH_LUXR_2"/>
    <property type="match status" value="1"/>
</dbReference>
<protein>
    <submittedName>
        <fullName evidence="5">LuxR C-terminal-related transcriptional regulator</fullName>
    </submittedName>
</protein>
<feature type="non-terminal residue" evidence="5">
    <location>
        <position position="1"/>
    </location>
</feature>
<evidence type="ECO:0000256" key="3">
    <source>
        <dbReference type="ARBA" id="ARBA00023163"/>
    </source>
</evidence>
<dbReference type="PRINTS" id="PR00038">
    <property type="entry name" value="HTHLUXR"/>
</dbReference>
<dbReference type="EMBL" id="JBHSBH010000007">
    <property type="protein sequence ID" value="MFC3996330.1"/>
    <property type="molecule type" value="Genomic_DNA"/>
</dbReference>
<evidence type="ECO:0000256" key="2">
    <source>
        <dbReference type="ARBA" id="ARBA00023125"/>
    </source>
</evidence>
<dbReference type="Pfam" id="PF00196">
    <property type="entry name" value="GerE"/>
    <property type="match status" value="1"/>
</dbReference>
<organism evidence="5 6">
    <name type="scientific">Nocardiopsis sediminis</name>
    <dbReference type="NCBI Taxonomy" id="1778267"/>
    <lineage>
        <taxon>Bacteria</taxon>
        <taxon>Bacillati</taxon>
        <taxon>Actinomycetota</taxon>
        <taxon>Actinomycetes</taxon>
        <taxon>Streptosporangiales</taxon>
        <taxon>Nocardiopsidaceae</taxon>
        <taxon>Nocardiopsis</taxon>
    </lineage>
</organism>
<dbReference type="CDD" id="cd06170">
    <property type="entry name" value="LuxR_C_like"/>
    <property type="match status" value="1"/>
</dbReference>
<dbReference type="SMART" id="SM00421">
    <property type="entry name" value="HTH_LUXR"/>
    <property type="match status" value="1"/>
</dbReference>
<sequence>AQPLSGRTADLARRLGVALGKGGGSAPPPPEGLTPRETEVLRLLAQGRTNAQIAERLFISAKTASVHVSNILAKLGTPNRAAAAARARGLGLG</sequence>
<dbReference type="Proteomes" id="UP001595847">
    <property type="component" value="Unassembled WGS sequence"/>
</dbReference>
<dbReference type="InterPro" id="IPR000792">
    <property type="entry name" value="Tscrpt_reg_LuxR_C"/>
</dbReference>
<feature type="domain" description="HTH luxR-type" evidence="4">
    <location>
        <begin position="26"/>
        <end position="91"/>
    </location>
</feature>
<evidence type="ECO:0000259" key="4">
    <source>
        <dbReference type="PROSITE" id="PS50043"/>
    </source>
</evidence>
<dbReference type="PANTHER" id="PTHR44688:SF16">
    <property type="entry name" value="DNA-BINDING TRANSCRIPTIONAL ACTIVATOR DEVR_DOSR"/>
    <property type="match status" value="1"/>
</dbReference>
<dbReference type="InterPro" id="IPR016032">
    <property type="entry name" value="Sig_transdc_resp-reg_C-effctor"/>
</dbReference>
<dbReference type="SUPFAM" id="SSF46894">
    <property type="entry name" value="C-terminal effector domain of the bipartite response regulators"/>
    <property type="match status" value="1"/>
</dbReference>
<keyword evidence="6" id="KW-1185">Reference proteome</keyword>
<keyword evidence="3" id="KW-0804">Transcription</keyword>
<keyword evidence="1" id="KW-0805">Transcription regulation</keyword>
<proteinExistence type="predicted"/>
<reference evidence="6" key="1">
    <citation type="journal article" date="2019" name="Int. J. Syst. Evol. Microbiol.">
        <title>The Global Catalogue of Microorganisms (GCM) 10K type strain sequencing project: providing services to taxonomists for standard genome sequencing and annotation.</title>
        <authorList>
            <consortium name="The Broad Institute Genomics Platform"/>
            <consortium name="The Broad Institute Genome Sequencing Center for Infectious Disease"/>
            <person name="Wu L."/>
            <person name="Ma J."/>
        </authorList>
    </citation>
    <scope>NUCLEOTIDE SEQUENCE [LARGE SCALE GENOMIC DNA]</scope>
    <source>
        <strain evidence="6">TBRC 1826</strain>
    </source>
</reference>
<dbReference type="Gene3D" id="1.10.10.10">
    <property type="entry name" value="Winged helix-like DNA-binding domain superfamily/Winged helix DNA-binding domain"/>
    <property type="match status" value="1"/>
</dbReference>
<evidence type="ECO:0000313" key="5">
    <source>
        <dbReference type="EMBL" id="MFC3996330.1"/>
    </source>
</evidence>
<evidence type="ECO:0000256" key="1">
    <source>
        <dbReference type="ARBA" id="ARBA00023015"/>
    </source>
</evidence>
<dbReference type="InterPro" id="IPR036388">
    <property type="entry name" value="WH-like_DNA-bd_sf"/>
</dbReference>